<keyword evidence="2" id="KW-1185">Reference proteome</keyword>
<dbReference type="EMBL" id="JAEQND010000013">
    <property type="protein sequence ID" value="MBL0427714.1"/>
    <property type="molecule type" value="Genomic_DNA"/>
</dbReference>
<evidence type="ECO:0000313" key="1">
    <source>
        <dbReference type="EMBL" id="MBL0427714.1"/>
    </source>
</evidence>
<comment type="caution">
    <text evidence="1">The sequence shown here is derived from an EMBL/GenBank/DDBJ whole genome shotgun (WGS) entry which is preliminary data.</text>
</comment>
<name>A0ABS1JTT5_9BURK</name>
<protein>
    <submittedName>
        <fullName evidence="1">Transposase</fullName>
    </submittedName>
</protein>
<sequence length="531" mass="58945">MRTLHARAEAQTKATGRVCRIDSFKNAALKEFGLTGRQFNALEMQLEGKRDSVREGRKLNIEDLRDRIGRLDSAILGLQESLAKGRYSKDRTQRRLLTHKQRKVVLFTIHQKSRRRAILQLRLTDLISQEASHQVSMCFGSRRLFHAQFRLEDRGYASHEEWLAAWRAARDNQFVVLGSKGEMAGCQGCVAKAALDGSLSLRIRLPSALVGQHGTHAEVHGVRFAYGHDQVLDALRRNELRRVCESQARAEANAKGEKFSEKNVEGGIALTWQFVRDSEGWQVFVAVEAVQLEITSSRAAGRVAVDVNADHLAVAETDHFGNCIKAFSVPCRTRGLSTNQAGAVIGDAVKAVIAHVASVRKPLVLERLDFRAKKRSLGKDNPAYARMLSSFAYGRIRTLFEARALDAGIEVLSVNPAYTSVIGRIKYSVPLGITTHEAAAVAIARRSQQVRERAPQPGKTLLVPVKGGVTAWTSPAWTKPQHRAHPWRRIAREPVRPCERALVREDPAVRVSGRKRLLTLAGETALPSVRA</sequence>
<organism evidence="1 2">
    <name type="scientific">Ramlibacter alkalitolerans</name>
    <dbReference type="NCBI Taxonomy" id="2039631"/>
    <lineage>
        <taxon>Bacteria</taxon>
        <taxon>Pseudomonadati</taxon>
        <taxon>Pseudomonadota</taxon>
        <taxon>Betaproteobacteria</taxon>
        <taxon>Burkholderiales</taxon>
        <taxon>Comamonadaceae</taxon>
        <taxon>Ramlibacter</taxon>
    </lineage>
</organism>
<evidence type="ECO:0000313" key="2">
    <source>
        <dbReference type="Proteomes" id="UP000622707"/>
    </source>
</evidence>
<proteinExistence type="predicted"/>
<reference evidence="1 2" key="1">
    <citation type="journal article" date="2017" name="Int. J. Syst. Evol. Microbiol.">
        <title>Ramlibacter alkalitolerans sp. nov., alkali-tolerant bacterium isolated from soil of ginseng.</title>
        <authorList>
            <person name="Lee D.H."/>
            <person name="Cha C.J."/>
        </authorList>
    </citation>
    <scope>NUCLEOTIDE SEQUENCE [LARGE SCALE GENOMIC DNA]</scope>
    <source>
        <strain evidence="1 2">KACC 19305</strain>
    </source>
</reference>
<accession>A0ABS1JTT5</accession>
<gene>
    <name evidence="1" type="ORF">JI746_21545</name>
</gene>
<dbReference type="Proteomes" id="UP000622707">
    <property type="component" value="Unassembled WGS sequence"/>
</dbReference>